<sequence length="146" mass="16436">MRLELFLFGGSLSLESGLWTGRSLQNTCLAARPCHSSLAYLENLNQGSEPRWQIPSLRKVCPISSRPVGNRPKTGERKEWNAFHSLPASTDGQRSPQYGERTDHCWTSGLNPPSLTLDRFDPVDRMIRSTFRNTGVLLVSFIPHLL</sequence>
<protein>
    <submittedName>
        <fullName evidence="1">Uncharacterized protein</fullName>
    </submittedName>
</protein>
<evidence type="ECO:0000313" key="1">
    <source>
        <dbReference type="EMBL" id="PLN83649.1"/>
    </source>
</evidence>
<reference evidence="2" key="1">
    <citation type="submission" date="2017-12" db="EMBL/GenBank/DDBJ databases">
        <authorList>
            <consortium name="DOE Joint Genome Institute"/>
            <person name="Mondo S.J."/>
            <person name="Kjaerbolling I."/>
            <person name="Vesth T.C."/>
            <person name="Frisvad J.C."/>
            <person name="Nybo J.L."/>
            <person name="Theobald S."/>
            <person name="Kuo A."/>
            <person name="Bowyer P."/>
            <person name="Matsuda Y."/>
            <person name="Lyhne E.K."/>
            <person name="Kogle M.E."/>
            <person name="Clum A."/>
            <person name="Lipzen A."/>
            <person name="Salamov A."/>
            <person name="Ngan C.Y."/>
            <person name="Daum C."/>
            <person name="Chiniquy J."/>
            <person name="Barry K."/>
            <person name="LaButti K."/>
            <person name="Haridas S."/>
            <person name="Simmons B.A."/>
            <person name="Magnuson J.K."/>
            <person name="Mortensen U.H."/>
            <person name="Larsen T.O."/>
            <person name="Grigoriev I.V."/>
            <person name="Baker S.E."/>
            <person name="Andersen M.R."/>
            <person name="Nordberg H.P."/>
            <person name="Cantor M.N."/>
            <person name="Hua S.X."/>
        </authorList>
    </citation>
    <scope>NUCLEOTIDE SEQUENCE [LARGE SCALE GENOMIC DNA]</scope>
    <source>
        <strain evidence="2">IBT 19404</strain>
    </source>
</reference>
<accession>A0A2J5I1E0</accession>
<proteinExistence type="predicted"/>
<gene>
    <name evidence="1" type="ORF">BDW42DRAFT_164356</name>
</gene>
<organism evidence="1 2">
    <name type="scientific">Aspergillus taichungensis</name>
    <dbReference type="NCBI Taxonomy" id="482145"/>
    <lineage>
        <taxon>Eukaryota</taxon>
        <taxon>Fungi</taxon>
        <taxon>Dikarya</taxon>
        <taxon>Ascomycota</taxon>
        <taxon>Pezizomycotina</taxon>
        <taxon>Eurotiomycetes</taxon>
        <taxon>Eurotiomycetidae</taxon>
        <taxon>Eurotiales</taxon>
        <taxon>Aspergillaceae</taxon>
        <taxon>Aspergillus</taxon>
        <taxon>Aspergillus subgen. Circumdati</taxon>
    </lineage>
</organism>
<dbReference type="Proteomes" id="UP000235023">
    <property type="component" value="Unassembled WGS sequence"/>
</dbReference>
<evidence type="ECO:0000313" key="2">
    <source>
        <dbReference type="Proteomes" id="UP000235023"/>
    </source>
</evidence>
<name>A0A2J5I1E0_9EURO</name>
<keyword evidence="2" id="KW-1185">Reference proteome</keyword>
<dbReference type="AlphaFoldDB" id="A0A2J5I1E0"/>
<dbReference type="EMBL" id="KZ559517">
    <property type="protein sequence ID" value="PLN83649.1"/>
    <property type="molecule type" value="Genomic_DNA"/>
</dbReference>